<evidence type="ECO:0000256" key="1">
    <source>
        <dbReference type="SAM" id="MobiDB-lite"/>
    </source>
</evidence>
<evidence type="ECO:0000313" key="3">
    <source>
        <dbReference type="Proteomes" id="UP000767238"/>
    </source>
</evidence>
<dbReference type="AlphaFoldDB" id="A0A9P8GQ59"/>
<protein>
    <submittedName>
        <fullName evidence="2">Uncharacterized protein</fullName>
    </submittedName>
</protein>
<dbReference type="Proteomes" id="UP000767238">
    <property type="component" value="Unassembled WGS sequence"/>
</dbReference>
<feature type="region of interest" description="Disordered" evidence="1">
    <location>
        <begin position="1"/>
        <end position="73"/>
    </location>
</feature>
<comment type="caution">
    <text evidence="2">The sequence shown here is derived from an EMBL/GenBank/DDBJ whole genome shotgun (WGS) entry which is preliminary data.</text>
</comment>
<reference evidence="2" key="2">
    <citation type="submission" date="2021-08" db="EMBL/GenBank/DDBJ databases">
        <authorList>
            <person name="Gostincar C."/>
            <person name="Sun X."/>
            <person name="Song Z."/>
            <person name="Gunde-Cimerman N."/>
        </authorList>
    </citation>
    <scope>NUCLEOTIDE SEQUENCE</scope>
    <source>
        <strain evidence="2">EXF-8016</strain>
    </source>
</reference>
<feature type="non-terminal residue" evidence="2">
    <location>
        <position position="332"/>
    </location>
</feature>
<dbReference type="EMBL" id="JAHFYH010000004">
    <property type="protein sequence ID" value="KAH0233432.1"/>
    <property type="molecule type" value="Genomic_DNA"/>
</dbReference>
<reference evidence="2" key="1">
    <citation type="journal article" date="2021" name="J Fungi (Basel)">
        <title>Virulence traits and population genomics of the black yeast Aureobasidium melanogenum.</title>
        <authorList>
            <person name="Cernosa A."/>
            <person name="Sun X."/>
            <person name="Gostincar C."/>
            <person name="Fang C."/>
            <person name="Gunde-Cimerman N."/>
            <person name="Song Z."/>
        </authorList>
    </citation>
    <scope>NUCLEOTIDE SEQUENCE</scope>
    <source>
        <strain evidence="2">EXF-8016</strain>
    </source>
</reference>
<dbReference type="OrthoDB" id="3892072at2759"/>
<organism evidence="2 3">
    <name type="scientific">Aureobasidium melanogenum</name>
    <name type="common">Aureobasidium pullulans var. melanogenum</name>
    <dbReference type="NCBI Taxonomy" id="46634"/>
    <lineage>
        <taxon>Eukaryota</taxon>
        <taxon>Fungi</taxon>
        <taxon>Dikarya</taxon>
        <taxon>Ascomycota</taxon>
        <taxon>Pezizomycotina</taxon>
        <taxon>Dothideomycetes</taxon>
        <taxon>Dothideomycetidae</taxon>
        <taxon>Dothideales</taxon>
        <taxon>Saccotheciaceae</taxon>
        <taxon>Aureobasidium</taxon>
    </lineage>
</organism>
<gene>
    <name evidence="2" type="ORF">KCV03_g993</name>
</gene>
<feature type="region of interest" description="Disordered" evidence="1">
    <location>
        <begin position="304"/>
        <end position="332"/>
    </location>
</feature>
<name>A0A9P8GQ59_AURME</name>
<feature type="compositionally biased region" description="Basic and acidic residues" evidence="1">
    <location>
        <begin position="1"/>
        <end position="23"/>
    </location>
</feature>
<proteinExistence type="predicted"/>
<sequence length="332" mass="37552">MSSDSMKKEQQLSRQAGKEKGASDEALSANIEDDKSATMPSVTIMDWNRKRKRADSASSPTPKEGPSKRQRGEKIGCFKVGTYSAMFEQKDLDESYTLHLLVNGNAELDIEDEDVWRAQNAKTPTACLNADRFTEATLHTAWLFLRNGKQPNMSTYSTDQKWDVGERFRELSKLFPDSGQLFAAATLFDLGLAMRCPKLQRAAYDWYAEVRSNAWSPKCFANPSFCRWVVEKAPEEKYRMTQYSAWLKLLKEYDPEMMRLRNAMTEATEDDSPGLATDLPELEVLEPVWLYDYHLSVGAPIAPANAGLQDVSSGEETHPPDTEDEQSDDEED</sequence>
<evidence type="ECO:0000313" key="2">
    <source>
        <dbReference type="EMBL" id="KAH0233432.1"/>
    </source>
</evidence>
<feature type="compositionally biased region" description="Acidic residues" evidence="1">
    <location>
        <begin position="322"/>
        <end position="332"/>
    </location>
</feature>
<accession>A0A9P8GQ59</accession>